<feature type="domain" description="DUF3828" evidence="2">
    <location>
        <begin position="29"/>
        <end position="142"/>
    </location>
</feature>
<dbReference type="Pfam" id="PF12883">
    <property type="entry name" value="DUF3828"/>
    <property type="match status" value="1"/>
</dbReference>
<dbReference type="EMBL" id="CAKZ01000045">
    <property type="protein sequence ID" value="CCJ80151.1"/>
    <property type="molecule type" value="Genomic_DNA"/>
</dbReference>
<evidence type="ECO:0000313" key="4">
    <source>
        <dbReference type="Proteomes" id="UP000009342"/>
    </source>
</evidence>
<evidence type="ECO:0000313" key="3">
    <source>
        <dbReference type="EMBL" id="CCJ80151.1"/>
    </source>
</evidence>
<dbReference type="InterPro" id="IPR024289">
    <property type="entry name" value="DUF3828"/>
</dbReference>
<protein>
    <recommendedName>
        <fullName evidence="2">DUF3828 domain-containing protein</fullName>
    </recommendedName>
</protein>
<feature type="chain" id="PRO_5046105814" description="DUF3828 domain-containing protein" evidence="1">
    <location>
        <begin position="21"/>
        <end position="153"/>
    </location>
</feature>
<feature type="signal peptide" evidence="1">
    <location>
        <begin position="1"/>
        <end position="20"/>
    </location>
</feature>
<keyword evidence="4" id="KW-1185">Reference proteome</keyword>
<dbReference type="Proteomes" id="UP000009342">
    <property type="component" value="Unassembled WGS sequence"/>
</dbReference>
<sequence>MNKKNLLLAIPALYCFCVFAGDDTPGQQPQQAALKFNQWYIKHFNDSDDNLLNSKEIEIYVAKETLETLRHARNNDDEFYDADFFIKAQDIMPDWPSHTVVTGAEYDPVCTQVYVSFGQHQTHGVVDCMVKESGRWKIRSVARQPPEPALRQP</sequence>
<name>A0ABP1W6L2_9ENTR</name>
<dbReference type="Gene3D" id="3.10.450.50">
    <property type="match status" value="1"/>
</dbReference>
<gene>
    <name evidence="3" type="ORF">BN134_861</name>
</gene>
<evidence type="ECO:0000259" key="2">
    <source>
        <dbReference type="Pfam" id="PF12883"/>
    </source>
</evidence>
<accession>A0ABP1W6L2</accession>
<keyword evidence="1" id="KW-0732">Signal</keyword>
<comment type="caution">
    <text evidence="3">The sequence shown here is derived from an EMBL/GenBank/DDBJ whole genome shotgun (WGS) entry which is preliminary data.</text>
</comment>
<proteinExistence type="predicted"/>
<organism evidence="3 4">
    <name type="scientific">Cronobacter dublinensis 1210</name>
    <dbReference type="NCBI Taxonomy" id="1208656"/>
    <lineage>
        <taxon>Bacteria</taxon>
        <taxon>Pseudomonadati</taxon>
        <taxon>Pseudomonadota</taxon>
        <taxon>Gammaproteobacteria</taxon>
        <taxon>Enterobacterales</taxon>
        <taxon>Enterobacteriaceae</taxon>
        <taxon>Cronobacter</taxon>
    </lineage>
</organism>
<reference evidence="4" key="1">
    <citation type="journal article" date="2012" name="PLoS ONE">
        <title>Comparative analysis of genome sequences covering the seven cronobacter species.</title>
        <authorList>
            <person name="Joseph S."/>
            <person name="Desai P."/>
            <person name="Ji Y."/>
            <person name="Cummings C.A."/>
            <person name="Shih R."/>
            <person name="Degoricija L."/>
            <person name="Rico A."/>
            <person name="Brzoska P."/>
            <person name="Hamby S.E."/>
            <person name="Masood N."/>
            <person name="Hariri S."/>
            <person name="Sonbol H."/>
            <person name="Chuzhanova N."/>
            <person name="McClelland M."/>
            <person name="Furtado M.R."/>
            <person name="Forsythe S.J."/>
        </authorList>
    </citation>
    <scope>NUCLEOTIDE SEQUENCE [LARGE SCALE GENOMIC DNA]</scope>
    <source>
        <strain evidence="4">1210</strain>
    </source>
</reference>
<evidence type="ECO:0000256" key="1">
    <source>
        <dbReference type="SAM" id="SignalP"/>
    </source>
</evidence>